<dbReference type="EMBL" id="CP047394">
    <property type="protein sequence ID" value="QHE62517.1"/>
    <property type="molecule type" value="Genomic_DNA"/>
</dbReference>
<feature type="domain" description="DNA/pantothenate metabolism flavoprotein C-terminal" evidence="1">
    <location>
        <begin position="4"/>
        <end position="221"/>
    </location>
</feature>
<evidence type="ECO:0000259" key="1">
    <source>
        <dbReference type="Pfam" id="PF04127"/>
    </source>
</evidence>
<reference evidence="2 3" key="1">
    <citation type="submission" date="2019-06" db="EMBL/GenBank/DDBJ databases">
        <title>An operon consisting of a P-type ATPase gene and a transcriptional regular gene given the different cadmium resistance in Bacillus vietamensis 151-6 and Bacillus marisflavi 151-25.</title>
        <authorList>
            <person name="Yu X."/>
        </authorList>
    </citation>
    <scope>NUCLEOTIDE SEQUENCE [LARGE SCALE GENOMIC DNA]</scope>
    <source>
        <strain evidence="2 3">151-6</strain>
    </source>
</reference>
<accession>A0A6I6UMG0</accession>
<protein>
    <recommendedName>
        <fullName evidence="1">DNA/pantothenate metabolism flavoprotein C-terminal domain-containing protein</fullName>
    </recommendedName>
</protein>
<dbReference type="InterPro" id="IPR035929">
    <property type="entry name" value="CoaB-like_sf"/>
</dbReference>
<name>A0A6I6UMG0_9BACI</name>
<organism evidence="2 3">
    <name type="scientific">Rossellomorea vietnamensis</name>
    <dbReference type="NCBI Taxonomy" id="218284"/>
    <lineage>
        <taxon>Bacteria</taxon>
        <taxon>Bacillati</taxon>
        <taxon>Bacillota</taxon>
        <taxon>Bacilli</taxon>
        <taxon>Bacillales</taxon>
        <taxon>Bacillaceae</taxon>
        <taxon>Rossellomorea</taxon>
    </lineage>
</organism>
<gene>
    <name evidence="2" type="ORF">FHE72_16930</name>
</gene>
<dbReference type="Proteomes" id="UP000465062">
    <property type="component" value="Chromosome"/>
</dbReference>
<dbReference type="NCBIfam" id="NF007199">
    <property type="entry name" value="PRK09620.1"/>
    <property type="match status" value="1"/>
</dbReference>
<dbReference type="AlphaFoldDB" id="A0A6I6UMG0"/>
<dbReference type="Pfam" id="PF04127">
    <property type="entry name" value="DFP"/>
    <property type="match status" value="1"/>
</dbReference>
<sequence length="226" mass="25115">MSLLKGKKILITSGGTLEKWDTVRGHTNLAKGTMGCYLAEEALSHEAEVIYLHGYFAKLPESHGKIRLIQFEGIEDLGEKIKSIVRSEPIDVVIMAAAGSDWIVDKMLDQRGNPILETGKMTSDEPPIIHFKKAPKVLSEIKKWNPNVLLVGFKLEHTDDHEYLFERANIRMDSSGAEFMVANKTGSLYGENAEHFIVSKGQPPQTYISKKDTAEGLIELLAGHVN</sequence>
<dbReference type="RefSeq" id="WP_159362424.1">
    <property type="nucleotide sequence ID" value="NZ_CP047394.1"/>
</dbReference>
<dbReference type="Gene3D" id="3.40.50.10300">
    <property type="entry name" value="CoaB-like"/>
    <property type="match status" value="1"/>
</dbReference>
<evidence type="ECO:0000313" key="2">
    <source>
        <dbReference type="EMBL" id="QHE62517.1"/>
    </source>
</evidence>
<dbReference type="InterPro" id="IPR007085">
    <property type="entry name" value="DNA/pantothenate-metab_flavo_C"/>
</dbReference>
<dbReference type="GO" id="GO:0003824">
    <property type="term" value="F:catalytic activity"/>
    <property type="evidence" value="ECO:0007669"/>
    <property type="project" value="UniProtKB-ARBA"/>
</dbReference>
<dbReference type="GO" id="GO:0015937">
    <property type="term" value="P:coenzyme A biosynthetic process"/>
    <property type="evidence" value="ECO:0007669"/>
    <property type="project" value="UniProtKB-ARBA"/>
</dbReference>
<dbReference type="SUPFAM" id="SSF102645">
    <property type="entry name" value="CoaB-like"/>
    <property type="match status" value="1"/>
</dbReference>
<proteinExistence type="predicted"/>
<dbReference type="KEGG" id="bvq:FHE72_16930"/>
<evidence type="ECO:0000313" key="3">
    <source>
        <dbReference type="Proteomes" id="UP000465062"/>
    </source>
</evidence>